<evidence type="ECO:0000313" key="2">
    <source>
        <dbReference type="EMBL" id="ALK44213.1"/>
    </source>
</evidence>
<evidence type="ECO:0000256" key="1">
    <source>
        <dbReference type="SAM" id="MobiDB-lite"/>
    </source>
</evidence>
<feature type="compositionally biased region" description="Basic and acidic residues" evidence="1">
    <location>
        <begin position="33"/>
        <end position="55"/>
    </location>
</feature>
<feature type="compositionally biased region" description="Basic and acidic residues" evidence="1">
    <location>
        <begin position="66"/>
        <end position="83"/>
    </location>
</feature>
<feature type="compositionally biased region" description="Basic and acidic residues" evidence="1">
    <location>
        <begin position="90"/>
        <end position="105"/>
    </location>
</feature>
<accession>A0A0P0LXP2</accession>
<sequence>MDIFTTQLVRLIQVPIKPANLKVKALLKEARTSELKEDPEHLENHNSYFDKKQTDNDINEEDEENKQELKSAEQKTETTDEKSIVSNDEESAKSDDGVKHLDLYV</sequence>
<name>A0A0P0LXP2_9GAMM</name>
<feature type="region of interest" description="Disordered" evidence="1">
    <location>
        <begin position="33"/>
        <end position="105"/>
    </location>
</feature>
<protein>
    <submittedName>
        <fullName evidence="2">Uncharacterized protein</fullName>
    </submittedName>
</protein>
<organism evidence="2">
    <name type="scientific">Colwellia sp. C1</name>
    <dbReference type="NCBI Taxonomy" id="1737566"/>
    <lineage>
        <taxon>Bacteria</taxon>
        <taxon>Pseudomonadati</taxon>
        <taxon>Pseudomonadota</taxon>
        <taxon>Gammaproteobacteria</taxon>
        <taxon>Alteromonadales</taxon>
        <taxon>Colwelliaceae</taxon>
        <taxon>Colwellia</taxon>
    </lineage>
</organism>
<dbReference type="AlphaFoldDB" id="A0A0P0LXP2"/>
<dbReference type="EMBL" id="KT428294">
    <property type="protein sequence ID" value="ALK44213.1"/>
    <property type="molecule type" value="Genomic_DNA"/>
</dbReference>
<proteinExistence type="predicted"/>
<reference evidence="2" key="1">
    <citation type="submission" date="2015-08" db="EMBL/GenBank/DDBJ databases">
        <title>Partial sequence of psychrophilic Colwellia sp.</title>
        <authorList>
            <person name="Pankowski J.A."/>
            <person name="Leong J.S."/>
            <person name="Nano F.E."/>
        </authorList>
    </citation>
    <scope>NUCLEOTIDE SEQUENCE</scope>
    <source>
        <strain evidence="2">C1</strain>
    </source>
</reference>